<evidence type="ECO:0000313" key="2">
    <source>
        <dbReference type="EMBL" id="SVE17312.1"/>
    </source>
</evidence>
<keyword evidence="1" id="KW-1133">Transmembrane helix</keyword>
<dbReference type="AlphaFoldDB" id="A0A383BBF7"/>
<evidence type="ECO:0000256" key="1">
    <source>
        <dbReference type="SAM" id="Phobius"/>
    </source>
</evidence>
<protein>
    <submittedName>
        <fullName evidence="2">Uncharacterized protein</fullName>
    </submittedName>
</protein>
<proteinExistence type="predicted"/>
<accession>A0A383BBF7</accession>
<keyword evidence="1" id="KW-0472">Membrane</keyword>
<dbReference type="EMBL" id="UINC01199064">
    <property type="protein sequence ID" value="SVE17312.1"/>
    <property type="molecule type" value="Genomic_DNA"/>
</dbReference>
<sequence length="170" mass="19682">MDPGPGHENSADDPSEGVRFEAVEFYDSRLFIFVFSFLCFVLLAVRRVRLRIDEEGVVDRFVWFSPGLIPWRQIIEVRPTRWGLIQVDLRDNAAFYEQLSPLAELQVAKLRLWGLRPAVLQPWSLEASRSRLLRVIEDGMDAYALSELKREKALGPGESQQPPEELLWNR</sequence>
<gene>
    <name evidence="2" type="ORF">METZ01_LOCUS470166</name>
</gene>
<keyword evidence="1" id="KW-0812">Transmembrane</keyword>
<reference evidence="2" key="1">
    <citation type="submission" date="2018-05" db="EMBL/GenBank/DDBJ databases">
        <authorList>
            <person name="Lanie J.A."/>
            <person name="Ng W.-L."/>
            <person name="Kazmierczak K.M."/>
            <person name="Andrzejewski T.M."/>
            <person name="Davidsen T.M."/>
            <person name="Wayne K.J."/>
            <person name="Tettelin H."/>
            <person name="Glass J.I."/>
            <person name="Rusch D."/>
            <person name="Podicherti R."/>
            <person name="Tsui H.-C.T."/>
            <person name="Winkler M.E."/>
        </authorList>
    </citation>
    <scope>NUCLEOTIDE SEQUENCE</scope>
</reference>
<feature type="transmembrane region" description="Helical" evidence="1">
    <location>
        <begin position="28"/>
        <end position="45"/>
    </location>
</feature>
<organism evidence="2">
    <name type="scientific">marine metagenome</name>
    <dbReference type="NCBI Taxonomy" id="408172"/>
    <lineage>
        <taxon>unclassified sequences</taxon>
        <taxon>metagenomes</taxon>
        <taxon>ecological metagenomes</taxon>
    </lineage>
</organism>
<name>A0A383BBF7_9ZZZZ</name>